<dbReference type="Pfam" id="PF22848">
    <property type="entry name" value="ASD1_dom"/>
    <property type="match status" value="1"/>
</dbReference>
<dbReference type="AlphaFoldDB" id="A0A9C9ELA9"/>
<evidence type="ECO:0000313" key="2">
    <source>
        <dbReference type="EMBL" id="HEC77990.1"/>
    </source>
</evidence>
<sequence length="589" mass="66274">MSKFLYLIFLFLTPAVLLSQIPGNIVVYPDSEKIPISPYLFGSGDEMTACFSPLADIQPLITATRPSLLRFGGIGAEYFDWQGDSLGGLFYLDFFDTLIIPSPVYFGIDSFLRICEAIGAEPILTVNMQIGDTALARNMVEYVNGDTTTPLGNLRAHRGHPAPYNVSIWSLGNEPDIAGGQWPVPPWGYWTFYRHYNIPFSNWSWQDSAFWTPQDFASLIPLYVNSMENASPIPLEFIYSIAGNPAWVRPVIEPNINLIDYLDVHYYPSSASDTIADTTDYIEWLRKSDTIFAAEPYIQSFRDSLNAIGASNIEPIVLEYNAGMIMIPDHLWWNYLTGLFIADCIGHWMHAGLKMAAVYSIHEGDSSNPGDFPYFGVIRGDTASRRMPSYVLELYNTYFGDTLICAFSDHKNTGYGIECWASKRSSDNRYALVVVNKTLDTTYAMTIQIHDSIQLYRLRNITNNAPIGAPYNGTTGIEDQGLFVPDSIHSGVSYLNQVFVPASVSLLEVLPYTGIAEESKTTIPDFRIPMIVRKGVVLEVPRGTYTLYSVTGRKVEYWRDTEKLSIPYLPQGIYFLRTEPAVYRKIIIF</sequence>
<feature type="domain" description="Alpha-L-arabinofuranosidase 1 catalytic" evidence="1">
    <location>
        <begin position="105"/>
        <end position="177"/>
    </location>
</feature>
<evidence type="ECO:0000259" key="1">
    <source>
        <dbReference type="Pfam" id="PF22848"/>
    </source>
</evidence>
<dbReference type="Gene3D" id="2.60.40.1180">
    <property type="entry name" value="Golgi alpha-mannosidase II"/>
    <property type="match status" value="1"/>
</dbReference>
<dbReference type="Gene3D" id="3.20.20.80">
    <property type="entry name" value="Glycosidases"/>
    <property type="match status" value="1"/>
</dbReference>
<accession>A0A9C9ELA9</accession>
<reference evidence="2" key="1">
    <citation type="journal article" date="2020" name="mSystems">
        <title>Genome- and Community-Level Interaction Insights into Carbon Utilization and Element Cycling Functions of Hydrothermarchaeota in Hydrothermal Sediment.</title>
        <authorList>
            <person name="Zhou Z."/>
            <person name="Liu Y."/>
            <person name="Xu W."/>
            <person name="Pan J."/>
            <person name="Luo Z.H."/>
            <person name="Li M."/>
        </authorList>
    </citation>
    <scope>NUCLEOTIDE SEQUENCE</scope>
    <source>
        <strain evidence="2">HyVt-388</strain>
    </source>
</reference>
<dbReference type="GO" id="GO:0000272">
    <property type="term" value="P:polysaccharide catabolic process"/>
    <property type="evidence" value="ECO:0007669"/>
    <property type="project" value="TreeGrafter"/>
</dbReference>
<evidence type="ECO:0000313" key="3">
    <source>
        <dbReference type="Proteomes" id="UP000885826"/>
    </source>
</evidence>
<gene>
    <name evidence="2" type="ORF">ENI34_02465</name>
</gene>
<dbReference type="SUPFAM" id="SSF51445">
    <property type="entry name" value="(Trans)glycosidases"/>
    <property type="match status" value="1"/>
</dbReference>
<protein>
    <recommendedName>
        <fullName evidence="1">Alpha-L-arabinofuranosidase 1 catalytic domain-containing protein</fullName>
    </recommendedName>
</protein>
<proteinExistence type="predicted"/>
<organism evidence="2 3">
    <name type="scientific">candidate division WOR-3 bacterium</name>
    <dbReference type="NCBI Taxonomy" id="2052148"/>
    <lineage>
        <taxon>Bacteria</taxon>
        <taxon>Bacteria division WOR-3</taxon>
    </lineage>
</organism>
<dbReference type="PANTHER" id="PTHR43576:SF3">
    <property type="entry name" value="ALPHA-L-ARABINOFURANOSIDASE C"/>
    <property type="match status" value="1"/>
</dbReference>
<dbReference type="PANTHER" id="PTHR43576">
    <property type="entry name" value="ALPHA-L-ARABINOFURANOSIDASE C-RELATED"/>
    <property type="match status" value="1"/>
</dbReference>
<name>A0A9C9ELA9_UNCW3</name>
<dbReference type="InterPro" id="IPR017853">
    <property type="entry name" value="GH"/>
</dbReference>
<comment type="caution">
    <text evidence="2">The sequence shown here is derived from an EMBL/GenBank/DDBJ whole genome shotgun (WGS) entry which is preliminary data.</text>
</comment>
<dbReference type="EMBL" id="DRIG01000029">
    <property type="protein sequence ID" value="HEC77990.1"/>
    <property type="molecule type" value="Genomic_DNA"/>
</dbReference>
<dbReference type="InterPro" id="IPR055235">
    <property type="entry name" value="ASD1_cat"/>
</dbReference>
<dbReference type="Proteomes" id="UP000885826">
    <property type="component" value="Unassembled WGS sequence"/>
</dbReference>
<dbReference type="InterPro" id="IPR013780">
    <property type="entry name" value="Glyco_hydro_b"/>
</dbReference>